<keyword evidence="3" id="KW-1185">Reference proteome</keyword>
<evidence type="ECO:0000259" key="1">
    <source>
        <dbReference type="PROSITE" id="PS50191"/>
    </source>
</evidence>
<dbReference type="InterPro" id="IPR036865">
    <property type="entry name" value="CRAL-TRIO_dom_sf"/>
</dbReference>
<comment type="caution">
    <text evidence="2">The sequence shown here is derived from an EMBL/GenBank/DDBJ whole genome shotgun (WGS) entry which is preliminary data.</text>
</comment>
<dbReference type="PROSITE" id="PS50191">
    <property type="entry name" value="CRAL_TRIO"/>
    <property type="match status" value="1"/>
</dbReference>
<dbReference type="PANTHER" id="PTHR45657">
    <property type="entry name" value="CRAL-TRIO DOMAIN-CONTAINING PROTEIN YKL091C-RELATED"/>
    <property type="match status" value="1"/>
</dbReference>
<dbReference type="Pfam" id="PF03765">
    <property type="entry name" value="CRAL_TRIO_N"/>
    <property type="match status" value="1"/>
</dbReference>
<dbReference type="Gene3D" id="1.10.8.20">
    <property type="entry name" value="N-terminal domain of phosphatidylinositol transfer protein sec14p"/>
    <property type="match status" value="1"/>
</dbReference>
<name>A0AA39QMR2_9AGAR</name>
<dbReference type="InterPro" id="IPR001251">
    <property type="entry name" value="CRAL-TRIO_dom"/>
</dbReference>
<reference evidence="2" key="1">
    <citation type="submission" date="2023-06" db="EMBL/GenBank/DDBJ databases">
        <authorList>
            <consortium name="Lawrence Berkeley National Laboratory"/>
            <person name="Ahrendt S."/>
            <person name="Sahu N."/>
            <person name="Indic B."/>
            <person name="Wong-Bajracharya J."/>
            <person name="Merenyi Z."/>
            <person name="Ke H.-M."/>
            <person name="Monk M."/>
            <person name="Kocsube S."/>
            <person name="Drula E."/>
            <person name="Lipzen A."/>
            <person name="Balint B."/>
            <person name="Henrissat B."/>
            <person name="Andreopoulos B."/>
            <person name="Martin F.M."/>
            <person name="Harder C.B."/>
            <person name="Rigling D."/>
            <person name="Ford K.L."/>
            <person name="Foster G.D."/>
            <person name="Pangilinan J."/>
            <person name="Papanicolaou A."/>
            <person name="Barry K."/>
            <person name="LaButti K."/>
            <person name="Viragh M."/>
            <person name="Koriabine M."/>
            <person name="Yan M."/>
            <person name="Riley R."/>
            <person name="Champramary S."/>
            <person name="Plett K.L."/>
            <person name="Tsai I.J."/>
            <person name="Slot J."/>
            <person name="Sipos G."/>
            <person name="Plett J."/>
            <person name="Nagy L.G."/>
            <person name="Grigoriev I.V."/>
        </authorList>
    </citation>
    <scope>NUCLEOTIDE SEQUENCE</scope>
    <source>
        <strain evidence="2">HWK02</strain>
    </source>
</reference>
<proteinExistence type="predicted"/>
<dbReference type="InterPro" id="IPR011074">
    <property type="entry name" value="CRAL/TRIO_N_dom"/>
</dbReference>
<protein>
    <submittedName>
        <fullName evidence="2">CRAL/TRIO domain-containing protein</fullName>
    </submittedName>
</protein>
<dbReference type="Pfam" id="PF00650">
    <property type="entry name" value="CRAL_TRIO"/>
    <property type="match status" value="1"/>
</dbReference>
<dbReference type="Proteomes" id="UP001175228">
    <property type="component" value="Unassembled WGS sequence"/>
</dbReference>
<dbReference type="Gene3D" id="3.40.525.10">
    <property type="entry name" value="CRAL-TRIO lipid binding domain"/>
    <property type="match status" value="1"/>
</dbReference>
<gene>
    <name evidence="2" type="ORF">EDD18DRAFT_1060990</name>
</gene>
<dbReference type="InterPro" id="IPR051026">
    <property type="entry name" value="PI/PC_transfer"/>
</dbReference>
<dbReference type="EMBL" id="JAUEPU010000002">
    <property type="protein sequence ID" value="KAK0505164.1"/>
    <property type="molecule type" value="Genomic_DNA"/>
</dbReference>
<dbReference type="SMART" id="SM00516">
    <property type="entry name" value="SEC14"/>
    <property type="match status" value="1"/>
</dbReference>
<dbReference type="CDD" id="cd00170">
    <property type="entry name" value="SEC14"/>
    <property type="match status" value="1"/>
</dbReference>
<dbReference type="SUPFAM" id="SSF52087">
    <property type="entry name" value="CRAL/TRIO domain"/>
    <property type="match status" value="1"/>
</dbReference>
<evidence type="ECO:0000313" key="2">
    <source>
        <dbReference type="EMBL" id="KAK0505164.1"/>
    </source>
</evidence>
<organism evidence="2 3">
    <name type="scientific">Armillaria luteobubalina</name>
    <dbReference type="NCBI Taxonomy" id="153913"/>
    <lineage>
        <taxon>Eukaryota</taxon>
        <taxon>Fungi</taxon>
        <taxon>Dikarya</taxon>
        <taxon>Basidiomycota</taxon>
        <taxon>Agaricomycotina</taxon>
        <taxon>Agaricomycetes</taxon>
        <taxon>Agaricomycetidae</taxon>
        <taxon>Agaricales</taxon>
        <taxon>Marasmiineae</taxon>
        <taxon>Physalacriaceae</taxon>
        <taxon>Armillaria</taxon>
    </lineage>
</organism>
<accession>A0AA39QMR2</accession>
<evidence type="ECO:0000313" key="3">
    <source>
        <dbReference type="Proteomes" id="UP001175228"/>
    </source>
</evidence>
<dbReference type="InterPro" id="IPR036273">
    <property type="entry name" value="CRAL/TRIO_N_dom_sf"/>
</dbReference>
<sequence length="300" mass="34390">MGDADYEQWQLQVFKDSLVEAKLYSPATETEKTSHSDVTLLRFLRARRFDIPKAQKQFSDTEAWRKKHDVDRLFATFDDDEFEVSKRFYPQWTGRRDKDGNPLYVYHIASLAPMQKDLDAVSHERRYQRIVVLYEAMTRLVLPLCTHIHPTRTVSSCTTIIDLSSLTLGTVISLRSHLQEASRLATANYPETLHIIAVVNAPAFFPIIWGWIKGWFDEGTRNKIYILGKGTDMGKLEEIVDREHIPKVYGGELEWVYGNAPSLDDAVKEVMIEMPWGPAEFIDGVVDKKSDPVQDTVPLA</sequence>
<feature type="domain" description="CRAL-TRIO" evidence="1">
    <location>
        <begin position="81"/>
        <end position="257"/>
    </location>
</feature>
<dbReference type="AlphaFoldDB" id="A0AA39QMR2"/>
<dbReference type="SMART" id="SM01100">
    <property type="entry name" value="CRAL_TRIO_N"/>
    <property type="match status" value="1"/>
</dbReference>
<dbReference type="SUPFAM" id="SSF46938">
    <property type="entry name" value="CRAL/TRIO N-terminal domain"/>
    <property type="match status" value="1"/>
</dbReference>
<dbReference type="PANTHER" id="PTHR45657:SF3">
    <property type="entry name" value="TRANSPORTER, PUTATIVE (AFU_ORTHOLOGUE AFUA_5G09260)-RELATED"/>
    <property type="match status" value="1"/>
</dbReference>